<dbReference type="AlphaFoldDB" id="A0A927RGQ8"/>
<keyword evidence="2" id="KW-0687">Ribonucleoprotein</keyword>
<dbReference type="GO" id="GO:0005840">
    <property type="term" value="C:ribosome"/>
    <property type="evidence" value="ECO:0007669"/>
    <property type="project" value="UniProtKB-KW"/>
</dbReference>
<evidence type="ECO:0000259" key="1">
    <source>
        <dbReference type="PROSITE" id="PS51186"/>
    </source>
</evidence>
<dbReference type="RefSeq" id="WP_192600366.1">
    <property type="nucleotide sequence ID" value="NZ_JADBEL010000035.1"/>
</dbReference>
<gene>
    <name evidence="2" type="ORF">H4683_003868</name>
</gene>
<dbReference type="Pfam" id="PF00583">
    <property type="entry name" value="Acetyltransf_1"/>
    <property type="match status" value="1"/>
</dbReference>
<keyword evidence="3" id="KW-1185">Reference proteome</keyword>
<accession>A0A927RGQ8</accession>
<dbReference type="PROSITE" id="PS51186">
    <property type="entry name" value="GNAT"/>
    <property type="match status" value="1"/>
</dbReference>
<dbReference type="GO" id="GO:0016747">
    <property type="term" value="F:acyltransferase activity, transferring groups other than amino-acyl groups"/>
    <property type="evidence" value="ECO:0007669"/>
    <property type="project" value="InterPro"/>
</dbReference>
<dbReference type="InterPro" id="IPR016181">
    <property type="entry name" value="Acyl_CoA_acyltransferase"/>
</dbReference>
<feature type="domain" description="N-acetyltransferase" evidence="1">
    <location>
        <begin position="1"/>
        <end position="154"/>
    </location>
</feature>
<sequence>MEFYQANKFDIEGVAQLFDLYRQFYEQPKNLTGAYKFIEERLSTEDSIIFVAKREGEYVGFAQLYPTYSSVSMKKVWILNDLFVMKDERQSGVAQQLLQLAIELCRQTDAKYLTLETAITNEKAQKLYEKNGFVRDTIFAHYELSFVSTDNKNL</sequence>
<dbReference type="EMBL" id="JADBEL010000035">
    <property type="protein sequence ID" value="MBE1556742.1"/>
    <property type="molecule type" value="Genomic_DNA"/>
</dbReference>
<dbReference type="Proteomes" id="UP000658225">
    <property type="component" value="Unassembled WGS sequence"/>
</dbReference>
<keyword evidence="2" id="KW-0689">Ribosomal protein</keyword>
<dbReference type="PANTHER" id="PTHR43072">
    <property type="entry name" value="N-ACETYLTRANSFERASE"/>
    <property type="match status" value="1"/>
</dbReference>
<proteinExistence type="predicted"/>
<reference evidence="2" key="1">
    <citation type="submission" date="2020-10" db="EMBL/GenBank/DDBJ databases">
        <title>Genomic Encyclopedia of Type Strains, Phase IV (KMG-IV): sequencing the most valuable type-strain genomes for metagenomic binning, comparative biology and taxonomic classification.</title>
        <authorList>
            <person name="Goeker M."/>
        </authorList>
    </citation>
    <scope>NUCLEOTIDE SEQUENCE</scope>
    <source>
        <strain evidence="2">DSM 13886</strain>
    </source>
</reference>
<dbReference type="Gene3D" id="3.40.630.30">
    <property type="match status" value="1"/>
</dbReference>
<protein>
    <submittedName>
        <fullName evidence="2">Ribosomal protein S18 acetylase RimI-like enzyme</fullName>
    </submittedName>
</protein>
<name>A0A927RGQ8_9BACL</name>
<dbReference type="PANTHER" id="PTHR43072:SF60">
    <property type="entry name" value="L-2,4-DIAMINOBUTYRIC ACID ACETYLTRANSFERASE"/>
    <property type="match status" value="1"/>
</dbReference>
<dbReference type="InterPro" id="IPR000182">
    <property type="entry name" value="GNAT_dom"/>
</dbReference>
<organism evidence="2 3">
    <name type="scientific">Sporosarcina limicola</name>
    <dbReference type="NCBI Taxonomy" id="34101"/>
    <lineage>
        <taxon>Bacteria</taxon>
        <taxon>Bacillati</taxon>
        <taxon>Bacillota</taxon>
        <taxon>Bacilli</taxon>
        <taxon>Bacillales</taxon>
        <taxon>Caryophanaceae</taxon>
        <taxon>Sporosarcina</taxon>
    </lineage>
</organism>
<comment type="caution">
    <text evidence="2">The sequence shown here is derived from an EMBL/GenBank/DDBJ whole genome shotgun (WGS) entry which is preliminary data.</text>
</comment>
<evidence type="ECO:0000313" key="3">
    <source>
        <dbReference type="Proteomes" id="UP000658225"/>
    </source>
</evidence>
<dbReference type="CDD" id="cd04301">
    <property type="entry name" value="NAT_SF"/>
    <property type="match status" value="1"/>
</dbReference>
<evidence type="ECO:0000313" key="2">
    <source>
        <dbReference type="EMBL" id="MBE1556742.1"/>
    </source>
</evidence>
<dbReference type="SUPFAM" id="SSF55729">
    <property type="entry name" value="Acyl-CoA N-acyltransferases (Nat)"/>
    <property type="match status" value="1"/>
</dbReference>